<proteinExistence type="predicted"/>
<comment type="caution">
    <text evidence="1">The sequence shown here is derived from an EMBL/GenBank/DDBJ whole genome shotgun (WGS) entry which is preliminary data.</text>
</comment>
<dbReference type="EMBL" id="VXIS01000195">
    <property type="protein sequence ID" value="KAA8897636.1"/>
    <property type="molecule type" value="Genomic_DNA"/>
</dbReference>
<keyword evidence="2" id="KW-1185">Reference proteome</keyword>
<evidence type="ECO:0000313" key="1">
    <source>
        <dbReference type="EMBL" id="KAA8897636.1"/>
    </source>
</evidence>
<accession>A0A5J5ENK1</accession>
<dbReference type="InParanoid" id="A0A5J5ENK1"/>
<name>A0A5J5ENK1_9PEZI</name>
<dbReference type="Proteomes" id="UP000326924">
    <property type="component" value="Unassembled WGS sequence"/>
</dbReference>
<organism evidence="1 2">
    <name type="scientific">Sphaerosporella brunnea</name>
    <dbReference type="NCBI Taxonomy" id="1250544"/>
    <lineage>
        <taxon>Eukaryota</taxon>
        <taxon>Fungi</taxon>
        <taxon>Dikarya</taxon>
        <taxon>Ascomycota</taxon>
        <taxon>Pezizomycotina</taxon>
        <taxon>Pezizomycetes</taxon>
        <taxon>Pezizales</taxon>
        <taxon>Pyronemataceae</taxon>
        <taxon>Sphaerosporella</taxon>
    </lineage>
</organism>
<gene>
    <name evidence="1" type="ORF">FN846DRAFT_229363</name>
</gene>
<dbReference type="AlphaFoldDB" id="A0A5J5ENK1"/>
<sequence length="151" mass="16686">MAACDMIERGVVALLMKIVVGRTRRSHLWEDGMLRDASGSAPTQVCFSLTVATTAHSFLLFQLARMPNGQLFAAHAKTTRFLQRHVSLGHRYTNRALAASSRLACYLLFALDSSWLKLVCNCPVGDRLLEQQQAVKLLALLHNHPGAREGT</sequence>
<reference evidence="1 2" key="1">
    <citation type="submission" date="2019-09" db="EMBL/GenBank/DDBJ databases">
        <title>Draft genome of the ectomycorrhizal ascomycete Sphaerosporella brunnea.</title>
        <authorList>
            <consortium name="DOE Joint Genome Institute"/>
            <person name="Benucci G.M."/>
            <person name="Marozzi G."/>
            <person name="Antonielli L."/>
            <person name="Sanchez S."/>
            <person name="Marco P."/>
            <person name="Wang X."/>
            <person name="Falini L.B."/>
            <person name="Barry K."/>
            <person name="Haridas S."/>
            <person name="Lipzen A."/>
            <person name="Labutti K."/>
            <person name="Grigoriev I.V."/>
            <person name="Murat C."/>
            <person name="Martin F."/>
            <person name="Albertini E."/>
            <person name="Donnini D."/>
            <person name="Bonito G."/>
        </authorList>
    </citation>
    <scope>NUCLEOTIDE SEQUENCE [LARGE SCALE GENOMIC DNA]</scope>
    <source>
        <strain evidence="1 2">Sb_GMNB300</strain>
    </source>
</reference>
<evidence type="ECO:0000313" key="2">
    <source>
        <dbReference type="Proteomes" id="UP000326924"/>
    </source>
</evidence>
<protein>
    <submittedName>
        <fullName evidence="1">Uncharacterized protein</fullName>
    </submittedName>
</protein>